<evidence type="ECO:0000259" key="6">
    <source>
        <dbReference type="PROSITE" id="PS51910"/>
    </source>
</evidence>
<evidence type="ECO:0000256" key="2">
    <source>
        <dbReference type="ARBA" id="ARBA00023295"/>
    </source>
</evidence>
<comment type="similarity">
    <text evidence="4">Belongs to the glycosyl hydrolase 18 family.</text>
</comment>
<dbReference type="InterPro" id="IPR017853">
    <property type="entry name" value="GH"/>
</dbReference>
<evidence type="ECO:0000313" key="8">
    <source>
        <dbReference type="Proteomes" id="UP000276133"/>
    </source>
</evidence>
<gene>
    <name evidence="7" type="ORF">BpHYR1_036419</name>
</gene>
<evidence type="ECO:0000313" key="7">
    <source>
        <dbReference type="EMBL" id="RNA02289.1"/>
    </source>
</evidence>
<dbReference type="GO" id="GO:0005576">
    <property type="term" value="C:extracellular region"/>
    <property type="evidence" value="ECO:0007669"/>
    <property type="project" value="TreeGrafter"/>
</dbReference>
<dbReference type="GO" id="GO:0006032">
    <property type="term" value="P:chitin catabolic process"/>
    <property type="evidence" value="ECO:0007669"/>
    <property type="project" value="UniProtKB-ARBA"/>
</dbReference>
<dbReference type="Gene3D" id="3.20.20.80">
    <property type="entry name" value="Glycosidases"/>
    <property type="match status" value="1"/>
</dbReference>
<dbReference type="Pfam" id="PF00704">
    <property type="entry name" value="Glyco_hydro_18"/>
    <property type="match status" value="1"/>
</dbReference>
<dbReference type="OrthoDB" id="76388at2759"/>
<protein>
    <submittedName>
        <fullName evidence="7">Acidic mammalian chitinase-like</fullName>
    </submittedName>
</protein>
<evidence type="ECO:0000256" key="5">
    <source>
        <dbReference type="SAM" id="Phobius"/>
    </source>
</evidence>
<dbReference type="InterPro" id="IPR001223">
    <property type="entry name" value="Glyco_hydro18_cat"/>
</dbReference>
<dbReference type="PROSITE" id="PS51910">
    <property type="entry name" value="GH18_2"/>
    <property type="match status" value="1"/>
</dbReference>
<dbReference type="STRING" id="10195.A0A3M7PTL8"/>
<dbReference type="GO" id="GO:0005975">
    <property type="term" value="P:carbohydrate metabolic process"/>
    <property type="evidence" value="ECO:0007669"/>
    <property type="project" value="InterPro"/>
</dbReference>
<dbReference type="GO" id="GO:0004568">
    <property type="term" value="F:chitinase activity"/>
    <property type="evidence" value="ECO:0007669"/>
    <property type="project" value="UniProtKB-ARBA"/>
</dbReference>
<dbReference type="SUPFAM" id="SSF51445">
    <property type="entry name" value="(Trans)glycosidases"/>
    <property type="match status" value="1"/>
</dbReference>
<dbReference type="PROSITE" id="PS01095">
    <property type="entry name" value="GH18_1"/>
    <property type="match status" value="1"/>
</dbReference>
<keyword evidence="5" id="KW-1133">Transmembrane helix</keyword>
<keyword evidence="5" id="KW-0812">Transmembrane</keyword>
<dbReference type="EMBL" id="REGN01008937">
    <property type="protein sequence ID" value="RNA02289.1"/>
    <property type="molecule type" value="Genomic_DNA"/>
</dbReference>
<accession>A0A3M7PTL8</accession>
<keyword evidence="2 3" id="KW-0326">Glycosidase</keyword>
<name>A0A3M7PTL8_BRAPC</name>
<dbReference type="Proteomes" id="UP000276133">
    <property type="component" value="Unassembled WGS sequence"/>
</dbReference>
<feature type="transmembrane region" description="Helical" evidence="5">
    <location>
        <begin position="53"/>
        <end position="77"/>
    </location>
</feature>
<evidence type="ECO:0000256" key="1">
    <source>
        <dbReference type="ARBA" id="ARBA00022801"/>
    </source>
</evidence>
<dbReference type="InterPro" id="IPR001579">
    <property type="entry name" value="Glyco_hydro_18_chit_AS"/>
</dbReference>
<keyword evidence="1 3" id="KW-0378">Hydrolase</keyword>
<dbReference type="GO" id="GO:0008061">
    <property type="term" value="F:chitin binding"/>
    <property type="evidence" value="ECO:0007669"/>
    <property type="project" value="TreeGrafter"/>
</dbReference>
<evidence type="ECO:0000256" key="3">
    <source>
        <dbReference type="RuleBase" id="RU000489"/>
    </source>
</evidence>
<dbReference type="InterPro" id="IPR050314">
    <property type="entry name" value="Glycosyl_Hydrlase_18"/>
</dbReference>
<dbReference type="PANTHER" id="PTHR11177">
    <property type="entry name" value="CHITINASE"/>
    <property type="match status" value="1"/>
</dbReference>
<dbReference type="PANTHER" id="PTHR11177:SF317">
    <property type="entry name" value="CHITINASE 12-RELATED"/>
    <property type="match status" value="1"/>
</dbReference>
<feature type="domain" description="GH18" evidence="6">
    <location>
        <begin position="1"/>
        <end position="81"/>
    </location>
</feature>
<keyword evidence="8" id="KW-1185">Reference proteome</keyword>
<dbReference type="AlphaFoldDB" id="A0A3M7PTL8"/>
<keyword evidence="5" id="KW-0472">Membrane</keyword>
<proteinExistence type="inferred from homology"/>
<organism evidence="7 8">
    <name type="scientific">Brachionus plicatilis</name>
    <name type="common">Marine rotifer</name>
    <name type="synonym">Brachionus muelleri</name>
    <dbReference type="NCBI Taxonomy" id="10195"/>
    <lineage>
        <taxon>Eukaryota</taxon>
        <taxon>Metazoa</taxon>
        <taxon>Spiralia</taxon>
        <taxon>Gnathifera</taxon>
        <taxon>Rotifera</taxon>
        <taxon>Eurotatoria</taxon>
        <taxon>Monogononta</taxon>
        <taxon>Pseudotrocha</taxon>
        <taxon>Ploima</taxon>
        <taxon>Brachionidae</taxon>
        <taxon>Brachionus</taxon>
    </lineage>
</organism>
<sequence>MRTRFVQNSLKFVKENNFDGLDLDWEYPGSREGSSPNDKQLFTSLCQLNTSDFITFFGILNPLIIDFNIQIFLGFFISKII</sequence>
<evidence type="ECO:0000256" key="4">
    <source>
        <dbReference type="RuleBase" id="RU004453"/>
    </source>
</evidence>
<reference evidence="7 8" key="1">
    <citation type="journal article" date="2018" name="Sci. Rep.">
        <title>Genomic signatures of local adaptation to the degree of environmental predictability in rotifers.</title>
        <authorList>
            <person name="Franch-Gras L."/>
            <person name="Hahn C."/>
            <person name="Garcia-Roger E.M."/>
            <person name="Carmona M.J."/>
            <person name="Serra M."/>
            <person name="Gomez A."/>
        </authorList>
    </citation>
    <scope>NUCLEOTIDE SEQUENCE [LARGE SCALE GENOMIC DNA]</scope>
    <source>
        <strain evidence="7">HYR1</strain>
    </source>
</reference>
<comment type="caution">
    <text evidence="7">The sequence shown here is derived from an EMBL/GenBank/DDBJ whole genome shotgun (WGS) entry which is preliminary data.</text>
</comment>